<dbReference type="SUPFAM" id="SSF51905">
    <property type="entry name" value="FAD/NAD(P)-binding domain"/>
    <property type="match status" value="1"/>
</dbReference>
<proteinExistence type="predicted"/>
<evidence type="ECO:0000256" key="1">
    <source>
        <dbReference type="ARBA" id="ARBA00022630"/>
    </source>
</evidence>
<dbReference type="InterPro" id="IPR050641">
    <property type="entry name" value="RIFMO-like"/>
</dbReference>
<keyword evidence="5" id="KW-1185">Reference proteome</keyword>
<dbReference type="PRINTS" id="PR00420">
    <property type="entry name" value="RNGMNOXGNASE"/>
</dbReference>
<evidence type="ECO:0000313" key="4">
    <source>
        <dbReference type="EMBL" id="CAG9312188.1"/>
    </source>
</evidence>
<accession>A0AAU9IV42</accession>
<feature type="domain" description="FAD-binding" evidence="3">
    <location>
        <begin position="2"/>
        <end position="340"/>
    </location>
</feature>
<dbReference type="InterPro" id="IPR002938">
    <property type="entry name" value="FAD-bd"/>
</dbReference>
<dbReference type="PANTHER" id="PTHR43004:SF6">
    <property type="entry name" value="FAD_NAD(P)-BINDING OXIDOREDUCTASE FAMILY PROTEIN"/>
    <property type="match status" value="1"/>
</dbReference>
<dbReference type="GO" id="GO:0071949">
    <property type="term" value="F:FAD binding"/>
    <property type="evidence" value="ECO:0007669"/>
    <property type="project" value="InterPro"/>
</dbReference>
<dbReference type="Pfam" id="PF01494">
    <property type="entry name" value="FAD_binding_3"/>
    <property type="match status" value="1"/>
</dbReference>
<name>A0AAU9IV42_9CILI</name>
<dbReference type="InterPro" id="IPR036188">
    <property type="entry name" value="FAD/NAD-bd_sf"/>
</dbReference>
<dbReference type="EMBL" id="CAJZBQ010000005">
    <property type="protein sequence ID" value="CAG9312188.1"/>
    <property type="molecule type" value="Genomic_DNA"/>
</dbReference>
<evidence type="ECO:0000313" key="5">
    <source>
        <dbReference type="Proteomes" id="UP001162131"/>
    </source>
</evidence>
<dbReference type="Gene3D" id="3.50.50.60">
    <property type="entry name" value="FAD/NAD(P)-binding domain"/>
    <property type="match status" value="1"/>
</dbReference>
<comment type="caution">
    <text evidence="4">The sequence shown here is derived from an EMBL/GenBank/DDBJ whole genome shotgun (WGS) entry which is preliminary data.</text>
</comment>
<dbReference type="Gene3D" id="3.30.9.10">
    <property type="entry name" value="D-Amino Acid Oxidase, subunit A, domain 2"/>
    <property type="match status" value="1"/>
</dbReference>
<evidence type="ECO:0000259" key="3">
    <source>
        <dbReference type="Pfam" id="PF01494"/>
    </source>
</evidence>
<protein>
    <recommendedName>
        <fullName evidence="3">FAD-binding domain-containing protein</fullName>
    </recommendedName>
</protein>
<dbReference type="Proteomes" id="UP001162131">
    <property type="component" value="Unassembled WGS sequence"/>
</dbReference>
<reference evidence="4" key="1">
    <citation type="submission" date="2021-09" db="EMBL/GenBank/DDBJ databases">
        <authorList>
            <consortium name="AG Swart"/>
            <person name="Singh M."/>
            <person name="Singh A."/>
            <person name="Seah K."/>
            <person name="Emmerich C."/>
        </authorList>
    </citation>
    <scope>NUCLEOTIDE SEQUENCE</scope>
    <source>
        <strain evidence="4">ATCC30299</strain>
    </source>
</reference>
<organism evidence="4 5">
    <name type="scientific">Blepharisma stoltei</name>
    <dbReference type="NCBI Taxonomy" id="1481888"/>
    <lineage>
        <taxon>Eukaryota</taxon>
        <taxon>Sar</taxon>
        <taxon>Alveolata</taxon>
        <taxon>Ciliophora</taxon>
        <taxon>Postciliodesmatophora</taxon>
        <taxon>Heterotrichea</taxon>
        <taxon>Heterotrichida</taxon>
        <taxon>Blepharismidae</taxon>
        <taxon>Blepharisma</taxon>
    </lineage>
</organism>
<gene>
    <name evidence="4" type="ORF">BSTOLATCC_MIC5435</name>
</gene>
<sequence length="503" mass="57348">MKIIIIGAGPVGLTCSHLLGLSGIENVILEKQKKLSQHPSAHFLHSRTMEVFRDIGVSNLIYSKMPENKYWRHINYCSEILGETYRRHDHFSTENYRKNSKLSDMDVAHLALHKLTKILYENLPSKSSMIFDRELTELSQSENGVKIRTNQGDTYECDYLIAADGQFSTVRNLLGIKMTGFGSWQDFINIHFFSKELGKLAKRSPAMVFFVLSPYDAASVVMHDPDDGEFNIHLPIFGKGSQFYSEKEIKEIIIRMSGTPLKDIVIKSTWNYKMSSTLANSFSNKRVFLVGDSTHQMPMAGGFGVNSGIKDAHNLCWKFSYEKLLETYGEERQNFDREILKIASENFVKLMKIAEASGLEISGVENYKKAADYLPFGESLFNFASKMGQRFLFDQNKARAHLADERNLLCLINPKGDFEISYKSGFFENGGELSQNIDITDKESAIKIRKLLGLLWKENKKPTFLQLTGRAQLKNFPYEIYNVPSCNDDSYIIRPDGYIYSIS</sequence>
<dbReference type="GO" id="GO:0016709">
    <property type="term" value="F:oxidoreductase activity, acting on paired donors, with incorporation or reduction of molecular oxygen, NAD(P)H as one donor, and incorporation of one atom of oxygen"/>
    <property type="evidence" value="ECO:0007669"/>
    <property type="project" value="UniProtKB-ARBA"/>
</dbReference>
<dbReference type="GO" id="GO:0006744">
    <property type="term" value="P:ubiquinone biosynthetic process"/>
    <property type="evidence" value="ECO:0007669"/>
    <property type="project" value="TreeGrafter"/>
</dbReference>
<dbReference type="AlphaFoldDB" id="A0AAU9IV42"/>
<dbReference type="PANTHER" id="PTHR43004">
    <property type="entry name" value="TRK SYSTEM POTASSIUM UPTAKE PROTEIN"/>
    <property type="match status" value="1"/>
</dbReference>
<keyword evidence="2" id="KW-0274">FAD</keyword>
<evidence type="ECO:0000256" key="2">
    <source>
        <dbReference type="ARBA" id="ARBA00022827"/>
    </source>
</evidence>
<keyword evidence="1" id="KW-0285">Flavoprotein</keyword>
<dbReference type="GO" id="GO:0005739">
    <property type="term" value="C:mitochondrion"/>
    <property type="evidence" value="ECO:0007669"/>
    <property type="project" value="TreeGrafter"/>
</dbReference>